<reference evidence="2" key="2">
    <citation type="submission" date="2021-04" db="EMBL/GenBank/DDBJ databases">
        <authorList>
            <person name="Gilroy R."/>
        </authorList>
    </citation>
    <scope>NUCLEOTIDE SEQUENCE</scope>
    <source>
        <strain evidence="2">CHK169-2315</strain>
    </source>
</reference>
<dbReference type="PROSITE" id="PS51257">
    <property type="entry name" value="PROKAR_LIPOPROTEIN"/>
    <property type="match status" value="1"/>
</dbReference>
<feature type="chain" id="PRO_5038723337" evidence="1">
    <location>
        <begin position="20"/>
        <end position="114"/>
    </location>
</feature>
<keyword evidence="1" id="KW-0732">Signal</keyword>
<evidence type="ECO:0000256" key="1">
    <source>
        <dbReference type="SAM" id="SignalP"/>
    </source>
</evidence>
<evidence type="ECO:0000313" key="3">
    <source>
        <dbReference type="Proteomes" id="UP000823937"/>
    </source>
</evidence>
<protein>
    <submittedName>
        <fullName evidence="2">YxeA family protein</fullName>
    </submittedName>
</protein>
<dbReference type="Pfam" id="PF06486">
    <property type="entry name" value="DUF1093"/>
    <property type="match status" value="1"/>
</dbReference>
<comment type="caution">
    <text evidence="2">The sequence shown here is derived from an EMBL/GenBank/DDBJ whole genome shotgun (WGS) entry which is preliminary data.</text>
</comment>
<dbReference type="InterPro" id="IPR006542">
    <property type="entry name" value="DUF1093"/>
</dbReference>
<proteinExistence type="predicted"/>
<accession>A0A9D1PJW9</accession>
<dbReference type="SUPFAM" id="SSF159121">
    <property type="entry name" value="BC4932-like"/>
    <property type="match status" value="1"/>
</dbReference>
<name>A0A9D1PJW9_9BACI</name>
<dbReference type="Proteomes" id="UP000823937">
    <property type="component" value="Unassembled WGS sequence"/>
</dbReference>
<dbReference type="Gene3D" id="2.40.50.480">
    <property type="match status" value="1"/>
</dbReference>
<dbReference type="PANTHER" id="PTHR36433">
    <property type="entry name" value="HYPOTHETICAL CYTOSOLIC PROTEIN"/>
    <property type="match status" value="1"/>
</dbReference>
<dbReference type="PANTHER" id="PTHR36433:SF2">
    <property type="entry name" value="YXEA FAMILY PROTEIN"/>
    <property type="match status" value="1"/>
</dbReference>
<reference evidence="2" key="1">
    <citation type="journal article" date="2021" name="PeerJ">
        <title>Extensive microbial diversity within the chicken gut microbiome revealed by metagenomics and culture.</title>
        <authorList>
            <person name="Gilroy R."/>
            <person name="Ravi A."/>
            <person name="Getino M."/>
            <person name="Pursley I."/>
            <person name="Horton D.L."/>
            <person name="Alikhan N.F."/>
            <person name="Baker D."/>
            <person name="Gharbi K."/>
            <person name="Hall N."/>
            <person name="Watson M."/>
            <person name="Adriaenssens E.M."/>
            <person name="Foster-Nyarko E."/>
            <person name="Jarju S."/>
            <person name="Secka A."/>
            <person name="Antonio M."/>
            <person name="Oren A."/>
            <person name="Chaudhuri R.R."/>
            <person name="La Ragione R."/>
            <person name="Hildebrand F."/>
            <person name="Pallen M.J."/>
        </authorList>
    </citation>
    <scope>NUCLEOTIDE SEQUENCE</scope>
    <source>
        <strain evidence="2">CHK169-2315</strain>
    </source>
</reference>
<feature type="signal peptide" evidence="1">
    <location>
        <begin position="1"/>
        <end position="19"/>
    </location>
</feature>
<evidence type="ECO:0000313" key="2">
    <source>
        <dbReference type="EMBL" id="HIV73771.1"/>
    </source>
</evidence>
<dbReference type="NCBIfam" id="TIGR01655">
    <property type="entry name" value="yxeA_fam"/>
    <property type="match status" value="1"/>
</dbReference>
<sequence>MKRLLMISMMILVVGLLSACTSSIQTIGADTYYVQIQDEGDSYEEQGNVRYEYKLEGYDENGDSLLLSFTANHSLKKNAYLKIFYKKDEVVTYEEVEKTDIPEKALEQLEVGEE</sequence>
<dbReference type="InterPro" id="IPR036166">
    <property type="entry name" value="YxeA-like_sf"/>
</dbReference>
<dbReference type="EMBL" id="DXHX01000024">
    <property type="protein sequence ID" value="HIV73771.1"/>
    <property type="molecule type" value="Genomic_DNA"/>
</dbReference>
<gene>
    <name evidence="2" type="ORF">H9895_01670</name>
</gene>
<dbReference type="AlphaFoldDB" id="A0A9D1PJW9"/>
<organism evidence="2 3">
    <name type="scientific">Candidatus Pseudogracilibacillus intestinigallinarum</name>
    <dbReference type="NCBI Taxonomy" id="2838742"/>
    <lineage>
        <taxon>Bacteria</taxon>
        <taxon>Bacillati</taxon>
        <taxon>Bacillota</taxon>
        <taxon>Bacilli</taxon>
        <taxon>Bacillales</taxon>
        <taxon>Bacillaceae</taxon>
        <taxon>Pseudogracilibacillus</taxon>
    </lineage>
</organism>